<reference evidence="1" key="1">
    <citation type="journal article" date="2021" name="Proc. Natl. Acad. Sci. U.S.A.">
        <title>A Catalog of Tens of Thousands of Viruses from Human Metagenomes Reveals Hidden Associations with Chronic Diseases.</title>
        <authorList>
            <person name="Tisza M.J."/>
            <person name="Buck C.B."/>
        </authorList>
    </citation>
    <scope>NUCLEOTIDE SEQUENCE</scope>
    <source>
        <strain evidence="1">CtEBR14</strain>
    </source>
</reference>
<proteinExistence type="predicted"/>
<name>A0A8S5NWW9_9CAUD</name>
<accession>A0A8S5NWW9</accession>
<organism evidence="1">
    <name type="scientific">Myoviridae sp. ctEBR14</name>
    <dbReference type="NCBI Taxonomy" id="2825060"/>
    <lineage>
        <taxon>Viruses</taxon>
        <taxon>Duplodnaviria</taxon>
        <taxon>Heunggongvirae</taxon>
        <taxon>Uroviricota</taxon>
        <taxon>Caudoviricetes</taxon>
    </lineage>
</organism>
<dbReference type="EMBL" id="BK015269">
    <property type="protein sequence ID" value="DAD98876.1"/>
    <property type="molecule type" value="Genomic_DNA"/>
</dbReference>
<evidence type="ECO:0000313" key="1">
    <source>
        <dbReference type="EMBL" id="DAD98876.1"/>
    </source>
</evidence>
<protein>
    <submittedName>
        <fullName evidence="1">Uncharacterized protein</fullName>
    </submittedName>
</protein>
<sequence>MRAFLLGKDIFVDSLLIVNLVLIIKNPNNFFGY</sequence>